<evidence type="ECO:0000313" key="3">
    <source>
        <dbReference type="Proteomes" id="UP001306508"/>
    </source>
</evidence>
<feature type="region of interest" description="Disordered" evidence="1">
    <location>
        <begin position="1"/>
        <end position="91"/>
    </location>
</feature>
<keyword evidence="3" id="KW-1185">Reference proteome</keyword>
<gene>
    <name evidence="2" type="ORF">RI543_003643</name>
</gene>
<evidence type="ECO:0000313" key="2">
    <source>
        <dbReference type="EMBL" id="KAK5779023.1"/>
    </source>
</evidence>
<feature type="compositionally biased region" description="Polar residues" evidence="1">
    <location>
        <begin position="1"/>
        <end position="41"/>
    </location>
</feature>
<reference evidence="3" key="1">
    <citation type="submission" date="2023-07" db="EMBL/GenBank/DDBJ databases">
        <title>A draft genome of Kazachstania heterogenica Y-27499.</title>
        <authorList>
            <person name="Donic C."/>
            <person name="Kralova J.S."/>
            <person name="Fidel L."/>
            <person name="Ben-Dor S."/>
            <person name="Jung S."/>
        </authorList>
    </citation>
    <scope>NUCLEOTIDE SEQUENCE [LARGE SCALE GENOMIC DNA]</scope>
    <source>
        <strain evidence="3">Y27499</strain>
    </source>
</reference>
<organism evidence="2 3">
    <name type="scientific">Arxiozyma heterogenica</name>
    <dbReference type="NCBI Taxonomy" id="278026"/>
    <lineage>
        <taxon>Eukaryota</taxon>
        <taxon>Fungi</taxon>
        <taxon>Dikarya</taxon>
        <taxon>Ascomycota</taxon>
        <taxon>Saccharomycotina</taxon>
        <taxon>Saccharomycetes</taxon>
        <taxon>Saccharomycetales</taxon>
        <taxon>Saccharomycetaceae</taxon>
        <taxon>Arxiozyma</taxon>
    </lineage>
</organism>
<sequence length="307" mass="34669">MESNTVPELVTSQKTVTDTKNNTANSDSNTNKSYHSSNNEFSTEHNGGRKNKEKKKTRNKEKKKKTVENNNNNDNDNSNNNNSHKNNNSDIIVTDTKSSDYLSNNDSSVTMETNGSKTVTTNATSSNNTWAAIDTLDDVRQLAKATTDSDNFNKEQENELNKMRQNQIKLLKLMIERNSKLQKLEKPLEESKNNDTGTDNIITFGFDTNNNNNNDSSKNAEQCDKDTCHNKHSKEGLAKPIKESTIKQEKDVITENGGEGLSISPSKISNQKSIYVSDYFETLDDVQMITRKESEYIEQMEKIIDDK</sequence>
<feature type="compositionally biased region" description="Basic and acidic residues" evidence="1">
    <location>
        <begin position="221"/>
        <end position="236"/>
    </location>
</feature>
<dbReference type="Pfam" id="PF17242">
    <property type="entry name" value="DUF5315"/>
    <property type="match status" value="1"/>
</dbReference>
<dbReference type="Proteomes" id="UP001306508">
    <property type="component" value="Unassembled WGS sequence"/>
</dbReference>
<comment type="caution">
    <text evidence="2">The sequence shown here is derived from an EMBL/GenBank/DDBJ whole genome shotgun (WGS) entry which is preliminary data.</text>
</comment>
<feature type="compositionally biased region" description="Basic residues" evidence="1">
    <location>
        <begin position="48"/>
        <end position="65"/>
    </location>
</feature>
<dbReference type="EMBL" id="JAWIZZ010000048">
    <property type="protein sequence ID" value="KAK5779023.1"/>
    <property type="molecule type" value="Genomic_DNA"/>
</dbReference>
<feature type="region of interest" description="Disordered" evidence="1">
    <location>
        <begin position="103"/>
        <end position="123"/>
    </location>
</feature>
<proteinExistence type="predicted"/>
<protein>
    <submittedName>
        <fullName evidence="2">Uncharacterized protein</fullName>
    </submittedName>
</protein>
<dbReference type="AlphaFoldDB" id="A0AAN7WSG4"/>
<feature type="compositionally biased region" description="Polar residues" evidence="1">
    <location>
        <begin position="103"/>
        <end position="115"/>
    </location>
</feature>
<feature type="region of interest" description="Disordered" evidence="1">
    <location>
        <begin position="207"/>
        <end position="236"/>
    </location>
</feature>
<feature type="compositionally biased region" description="Low complexity" evidence="1">
    <location>
        <begin position="68"/>
        <end position="88"/>
    </location>
</feature>
<evidence type="ECO:0000256" key="1">
    <source>
        <dbReference type="SAM" id="MobiDB-lite"/>
    </source>
</evidence>
<accession>A0AAN7WSG4</accession>
<name>A0AAN7WSG4_9SACH</name>